<organism evidence="2 3">
    <name type="scientific">Eumeta variegata</name>
    <name type="common">Bagworm moth</name>
    <name type="synonym">Eumeta japonica</name>
    <dbReference type="NCBI Taxonomy" id="151549"/>
    <lineage>
        <taxon>Eukaryota</taxon>
        <taxon>Metazoa</taxon>
        <taxon>Ecdysozoa</taxon>
        <taxon>Arthropoda</taxon>
        <taxon>Hexapoda</taxon>
        <taxon>Insecta</taxon>
        <taxon>Pterygota</taxon>
        <taxon>Neoptera</taxon>
        <taxon>Endopterygota</taxon>
        <taxon>Lepidoptera</taxon>
        <taxon>Glossata</taxon>
        <taxon>Ditrysia</taxon>
        <taxon>Tineoidea</taxon>
        <taxon>Psychidae</taxon>
        <taxon>Oiketicinae</taxon>
        <taxon>Eumeta</taxon>
    </lineage>
</organism>
<evidence type="ECO:0000313" key="3">
    <source>
        <dbReference type="Proteomes" id="UP000299102"/>
    </source>
</evidence>
<proteinExistence type="predicted"/>
<dbReference type="AlphaFoldDB" id="A0A4C1VJE1"/>
<comment type="caution">
    <text evidence="2">The sequence shown here is derived from an EMBL/GenBank/DDBJ whole genome shotgun (WGS) entry which is preliminary data.</text>
</comment>
<accession>A0A4C1VJE1</accession>
<sequence>MKINAVEIPSLFNMCGVSLKDRYRNSDVRERCGWKEHVVTRVENESDDNIETDETEIEEEEIVKPRNQEEEEKEEEEEQRTENQPCHKRRKMAHSLPDPNEPSTSKTPSPK</sequence>
<keyword evidence="3" id="KW-1185">Reference proteome</keyword>
<feature type="region of interest" description="Disordered" evidence="1">
    <location>
        <begin position="42"/>
        <end position="111"/>
    </location>
</feature>
<evidence type="ECO:0000313" key="2">
    <source>
        <dbReference type="EMBL" id="GBP38407.1"/>
    </source>
</evidence>
<protein>
    <submittedName>
        <fullName evidence="2">Uncharacterized protein</fullName>
    </submittedName>
</protein>
<gene>
    <name evidence="2" type="ORF">EVAR_28204_1</name>
</gene>
<evidence type="ECO:0000256" key="1">
    <source>
        <dbReference type="SAM" id="MobiDB-lite"/>
    </source>
</evidence>
<dbReference type="Proteomes" id="UP000299102">
    <property type="component" value="Unassembled WGS sequence"/>
</dbReference>
<dbReference type="EMBL" id="BGZK01000348">
    <property type="protein sequence ID" value="GBP38407.1"/>
    <property type="molecule type" value="Genomic_DNA"/>
</dbReference>
<feature type="compositionally biased region" description="Acidic residues" evidence="1">
    <location>
        <begin position="69"/>
        <end position="79"/>
    </location>
</feature>
<dbReference type="OrthoDB" id="425681at2759"/>
<name>A0A4C1VJE1_EUMVA</name>
<feature type="compositionally biased region" description="Polar residues" evidence="1">
    <location>
        <begin position="101"/>
        <end position="111"/>
    </location>
</feature>
<feature type="compositionally biased region" description="Acidic residues" evidence="1">
    <location>
        <begin position="45"/>
        <end position="61"/>
    </location>
</feature>
<reference evidence="2 3" key="1">
    <citation type="journal article" date="2019" name="Commun. Biol.">
        <title>The bagworm genome reveals a unique fibroin gene that provides high tensile strength.</title>
        <authorList>
            <person name="Kono N."/>
            <person name="Nakamura H."/>
            <person name="Ohtoshi R."/>
            <person name="Tomita M."/>
            <person name="Numata K."/>
            <person name="Arakawa K."/>
        </authorList>
    </citation>
    <scope>NUCLEOTIDE SEQUENCE [LARGE SCALE GENOMIC DNA]</scope>
</reference>